<dbReference type="GO" id="GO:0016020">
    <property type="term" value="C:membrane"/>
    <property type="evidence" value="ECO:0007669"/>
    <property type="project" value="UniProtKB-SubCell"/>
</dbReference>
<dbReference type="Pfam" id="PF01066">
    <property type="entry name" value="CDP-OH_P_transf"/>
    <property type="match status" value="1"/>
</dbReference>
<evidence type="ECO:0000256" key="9">
    <source>
        <dbReference type="ARBA" id="ARBA00023209"/>
    </source>
</evidence>
<feature type="transmembrane region" description="Helical" evidence="13">
    <location>
        <begin position="166"/>
        <end position="188"/>
    </location>
</feature>
<keyword evidence="8 13" id="KW-0472">Membrane</keyword>
<dbReference type="InterPro" id="IPR004570">
    <property type="entry name" value="Phosphatidylglycerol_P_synth"/>
</dbReference>
<comment type="similarity">
    <text evidence="2 12">Belongs to the CDP-alcohol phosphatidyltransferase class-I family.</text>
</comment>
<dbReference type="GO" id="GO:0008444">
    <property type="term" value="F:CDP-diacylglycerol-glycerol-3-phosphate 3-phosphatidyltransferase activity"/>
    <property type="evidence" value="ECO:0007669"/>
    <property type="project" value="UniProtKB-UniRule"/>
</dbReference>
<dbReference type="EC" id="2.7.8.5" evidence="11"/>
<keyword evidence="15" id="KW-1185">Reference proteome</keyword>
<reference evidence="14 15" key="1">
    <citation type="submission" date="2019-06" db="EMBL/GenBank/DDBJ databases">
        <title>Sequencing the genomes of 1000 actinobacteria strains.</title>
        <authorList>
            <person name="Klenk H.-P."/>
        </authorList>
    </citation>
    <scope>NUCLEOTIDE SEQUENCE [LARGE SCALE GENOMIC DNA]</scope>
    <source>
        <strain evidence="14 15">DSM 45928</strain>
    </source>
</reference>
<evidence type="ECO:0000313" key="15">
    <source>
        <dbReference type="Proteomes" id="UP000317043"/>
    </source>
</evidence>
<dbReference type="AlphaFoldDB" id="A0A543B259"/>
<feature type="transmembrane region" description="Helical" evidence="13">
    <location>
        <begin position="89"/>
        <end position="114"/>
    </location>
</feature>
<dbReference type="InterPro" id="IPR048254">
    <property type="entry name" value="CDP_ALCOHOL_P_TRANSF_CS"/>
</dbReference>
<dbReference type="UniPathway" id="UPA00085"/>
<organism evidence="14 15">
    <name type="scientific">Stackebrandtia endophytica</name>
    <dbReference type="NCBI Taxonomy" id="1496996"/>
    <lineage>
        <taxon>Bacteria</taxon>
        <taxon>Bacillati</taxon>
        <taxon>Actinomycetota</taxon>
        <taxon>Actinomycetes</taxon>
        <taxon>Glycomycetales</taxon>
        <taxon>Glycomycetaceae</taxon>
        <taxon>Stackebrandtia</taxon>
    </lineage>
</organism>
<dbReference type="Proteomes" id="UP000317043">
    <property type="component" value="Unassembled WGS sequence"/>
</dbReference>
<feature type="transmembrane region" description="Helical" evidence="13">
    <location>
        <begin position="50"/>
        <end position="69"/>
    </location>
</feature>
<keyword evidence="5 13" id="KW-0812">Transmembrane</keyword>
<evidence type="ECO:0000256" key="3">
    <source>
        <dbReference type="ARBA" id="ARBA00022516"/>
    </source>
</evidence>
<keyword evidence="6 13" id="KW-1133">Transmembrane helix</keyword>
<evidence type="ECO:0000256" key="12">
    <source>
        <dbReference type="RuleBase" id="RU003750"/>
    </source>
</evidence>
<dbReference type="NCBIfam" id="TIGR00560">
    <property type="entry name" value="pgsA"/>
    <property type="match status" value="1"/>
</dbReference>
<evidence type="ECO:0000313" key="14">
    <source>
        <dbReference type="EMBL" id="TQL78925.1"/>
    </source>
</evidence>
<dbReference type="Gene3D" id="1.20.120.1760">
    <property type="match status" value="1"/>
</dbReference>
<dbReference type="EMBL" id="VFOW01000001">
    <property type="protein sequence ID" value="TQL78925.1"/>
    <property type="molecule type" value="Genomic_DNA"/>
</dbReference>
<evidence type="ECO:0000256" key="6">
    <source>
        <dbReference type="ARBA" id="ARBA00022989"/>
    </source>
</evidence>
<dbReference type="PANTHER" id="PTHR14269:SF52">
    <property type="entry name" value="PHOSPHATIDYLGLYCEROPHOSPHATE SYNTHASE-RELATED"/>
    <property type="match status" value="1"/>
</dbReference>
<accession>A0A543B259</accession>
<keyword evidence="4 12" id="KW-0808">Transferase</keyword>
<dbReference type="FunCoup" id="A0A543B259">
    <property type="interactions" value="156"/>
</dbReference>
<dbReference type="InterPro" id="IPR000462">
    <property type="entry name" value="CDP-OH_P_trans"/>
</dbReference>
<keyword evidence="10" id="KW-1208">Phospholipid metabolism</keyword>
<evidence type="ECO:0000256" key="10">
    <source>
        <dbReference type="ARBA" id="ARBA00023264"/>
    </source>
</evidence>
<feature type="transmembrane region" description="Helical" evidence="13">
    <location>
        <begin position="126"/>
        <end position="154"/>
    </location>
</feature>
<keyword evidence="7" id="KW-0443">Lipid metabolism</keyword>
<evidence type="ECO:0000256" key="8">
    <source>
        <dbReference type="ARBA" id="ARBA00023136"/>
    </source>
</evidence>
<name>A0A543B259_9ACTN</name>
<dbReference type="RefSeq" id="WP_142043848.1">
    <property type="nucleotide sequence ID" value="NZ_JBHTGS010000002.1"/>
</dbReference>
<evidence type="ECO:0000256" key="5">
    <source>
        <dbReference type="ARBA" id="ARBA00022692"/>
    </source>
</evidence>
<evidence type="ECO:0000256" key="7">
    <source>
        <dbReference type="ARBA" id="ARBA00023098"/>
    </source>
</evidence>
<evidence type="ECO:0000256" key="2">
    <source>
        <dbReference type="ARBA" id="ARBA00010441"/>
    </source>
</evidence>
<protein>
    <recommendedName>
        <fullName evidence="11">CDP-diacylglycerol--glycerol-3-phosphate 3-phosphatidyltransferase</fullName>
        <ecNumber evidence="11">2.7.8.5</ecNumber>
    </recommendedName>
</protein>
<evidence type="ECO:0000256" key="1">
    <source>
        <dbReference type="ARBA" id="ARBA00004141"/>
    </source>
</evidence>
<dbReference type="OrthoDB" id="9796672at2"/>
<dbReference type="InParanoid" id="A0A543B259"/>
<dbReference type="PIRSF" id="PIRSF000847">
    <property type="entry name" value="Phos_ph_gly_syn"/>
    <property type="match status" value="1"/>
</dbReference>
<feature type="transmembrane region" description="Helical" evidence="13">
    <location>
        <begin position="18"/>
        <end position="38"/>
    </location>
</feature>
<evidence type="ECO:0000256" key="11">
    <source>
        <dbReference type="NCBIfam" id="TIGR00560"/>
    </source>
</evidence>
<dbReference type="PROSITE" id="PS00379">
    <property type="entry name" value="CDP_ALCOHOL_P_TRANSF"/>
    <property type="match status" value="1"/>
</dbReference>
<dbReference type="GO" id="GO:0046474">
    <property type="term" value="P:glycerophospholipid biosynthetic process"/>
    <property type="evidence" value="ECO:0007669"/>
    <property type="project" value="TreeGrafter"/>
</dbReference>
<evidence type="ECO:0000256" key="4">
    <source>
        <dbReference type="ARBA" id="ARBA00022679"/>
    </source>
</evidence>
<gene>
    <name evidence="14" type="ORF">FB566_4522</name>
</gene>
<dbReference type="PANTHER" id="PTHR14269">
    <property type="entry name" value="CDP-DIACYLGLYCEROL--GLYCEROL-3-PHOSPHATE 3-PHOSPHATIDYLTRANSFERASE-RELATED"/>
    <property type="match status" value="1"/>
</dbReference>
<comment type="caution">
    <text evidence="14">The sequence shown here is derived from an EMBL/GenBank/DDBJ whole genome shotgun (WGS) entry which is preliminary data.</text>
</comment>
<dbReference type="InterPro" id="IPR043130">
    <property type="entry name" value="CDP-OH_PTrfase_TM_dom"/>
</dbReference>
<evidence type="ECO:0000256" key="13">
    <source>
        <dbReference type="SAM" id="Phobius"/>
    </source>
</evidence>
<proteinExistence type="inferred from homology"/>
<comment type="subcellular location">
    <subcellularLocation>
        <location evidence="1">Membrane</location>
        <topology evidence="1">Multi-pass membrane protein</topology>
    </subcellularLocation>
</comment>
<keyword evidence="3" id="KW-0444">Lipid biosynthesis</keyword>
<keyword evidence="9" id="KW-0594">Phospholipid biosynthesis</keyword>
<dbReference type="InterPro" id="IPR050324">
    <property type="entry name" value="CDP-alcohol_PTase-I"/>
</dbReference>
<sequence length="196" mass="21336">MSQQVSAGNRHPPSVYNVANALTLARLALIPLFVWAVIESGLVDSGWRMIAAGIFMLASATDFVDGWLARRHGLITTFGKIADPIADKLLTGTALVLLSSVGSLPWWVTGIILFREVGITVLRFWVIRFGIIAASHGGKIKTALQILAIFWFLWPFPSPVDAVGPWIMGAAVLATVVTGAEYVIQVIAMRRLRSRK</sequence>